<sequence>MKCLYGTPIRFGVLSAVLIACWVGPFRCEVDACGMTTHGEIAERTPGIIDSLSYGELVEMLLSLDGERDTGSMFPDWGYGLLMENIADLTHSEMFSDTFAAYVKQEFPPPYTEAERRQVTFLMGVLSHRLSDDTWHPGFLAAAMAEDGRSHELIEAGVDVFCNWEQGEGGEHLLWWVPVGTAEAVYERVGHPEVTRNEMISGMSIVRAGYWAAKQVGPFLYWYAKSILLPWSNECYVDYVPGGVADCAVVSADEMMAVWDFLQGPPYAAARRWYVDSSPVWPAGDLTGAGSGESIFLRKGRELVASGALNVPVVVWGSEGAADAVVLEQPQVLDAVLAAEILRSIMVEVGATD</sequence>
<comment type="caution">
    <text evidence="1">The sequence shown here is derived from an EMBL/GenBank/DDBJ whole genome shotgun (WGS) entry which is preliminary data.</text>
</comment>
<gene>
    <name evidence="1" type="ORF">AMJ39_00365</name>
</gene>
<dbReference type="EMBL" id="LIZS01000002">
    <property type="protein sequence ID" value="KPJ54423.1"/>
    <property type="molecule type" value="Genomic_DNA"/>
</dbReference>
<dbReference type="Proteomes" id="UP000052008">
    <property type="component" value="Unassembled WGS sequence"/>
</dbReference>
<dbReference type="PROSITE" id="PS51257">
    <property type="entry name" value="PROKAR_LIPOPROTEIN"/>
    <property type="match status" value="1"/>
</dbReference>
<name>A0A0S7WW86_UNCT6</name>
<reference evidence="1 2" key="1">
    <citation type="journal article" date="2015" name="Microbiome">
        <title>Genomic resolution of linkages in carbon, nitrogen, and sulfur cycling among widespread estuary sediment bacteria.</title>
        <authorList>
            <person name="Baker B.J."/>
            <person name="Lazar C.S."/>
            <person name="Teske A.P."/>
            <person name="Dick G.J."/>
        </authorList>
    </citation>
    <scope>NUCLEOTIDE SEQUENCE [LARGE SCALE GENOMIC DNA]</scope>
    <source>
        <strain evidence="1">DG_24</strain>
    </source>
</reference>
<proteinExistence type="predicted"/>
<evidence type="ECO:0000313" key="2">
    <source>
        <dbReference type="Proteomes" id="UP000052008"/>
    </source>
</evidence>
<evidence type="ECO:0000313" key="1">
    <source>
        <dbReference type="EMBL" id="KPJ54423.1"/>
    </source>
</evidence>
<dbReference type="STRING" id="1703770.AMJ39_00365"/>
<dbReference type="AlphaFoldDB" id="A0A0S7WW86"/>
<organism evidence="1 2">
    <name type="scientific">candidate division TA06 bacterium DG_24</name>
    <dbReference type="NCBI Taxonomy" id="1703770"/>
    <lineage>
        <taxon>Bacteria</taxon>
        <taxon>Bacteria division TA06</taxon>
    </lineage>
</organism>
<protein>
    <submittedName>
        <fullName evidence="1">Uncharacterized protein</fullName>
    </submittedName>
</protein>
<accession>A0A0S7WW86</accession>